<name>A0A2M8KY72_9BACT</name>
<comment type="caution">
    <text evidence="9">The sequence shown here is derived from an EMBL/GenBank/DDBJ whole genome shotgun (WGS) entry which is preliminary data.</text>
</comment>
<reference evidence="10" key="1">
    <citation type="submission" date="2017-09" db="EMBL/GenBank/DDBJ databases">
        <title>Depth-based differentiation of microbial function through sediment-hosted aquifers and enrichment of novel symbionts in the deep terrestrial subsurface.</title>
        <authorList>
            <person name="Probst A.J."/>
            <person name="Ladd B."/>
            <person name="Jarett J.K."/>
            <person name="Geller-Mcgrath D.E."/>
            <person name="Sieber C.M.K."/>
            <person name="Emerson J.B."/>
            <person name="Anantharaman K."/>
            <person name="Thomas B.C."/>
            <person name="Malmstrom R."/>
            <person name="Stieglmeier M."/>
            <person name="Klingl A."/>
            <person name="Woyke T."/>
            <person name="Ryan C.M."/>
            <person name="Banfield J.F."/>
        </authorList>
    </citation>
    <scope>NUCLEOTIDE SEQUENCE [LARGE SCALE GENOMIC DNA]</scope>
</reference>
<keyword evidence="5 7" id="KW-1133">Transmembrane helix</keyword>
<comment type="similarity">
    <text evidence="2">Belongs to the MgtC/SapB family.</text>
</comment>
<dbReference type="Pfam" id="PF02308">
    <property type="entry name" value="MgtC"/>
    <property type="match status" value="1"/>
</dbReference>
<evidence type="ECO:0000256" key="2">
    <source>
        <dbReference type="ARBA" id="ARBA00009298"/>
    </source>
</evidence>
<organism evidence="9 10">
    <name type="scientific">Candidatus Ryanbacteria bacterium CG10_big_fil_rev_8_21_14_0_10_43_42</name>
    <dbReference type="NCBI Taxonomy" id="1974864"/>
    <lineage>
        <taxon>Bacteria</taxon>
        <taxon>Candidatus Ryaniibacteriota</taxon>
    </lineage>
</organism>
<evidence type="ECO:0000313" key="10">
    <source>
        <dbReference type="Proteomes" id="UP000229098"/>
    </source>
</evidence>
<feature type="transmembrane region" description="Helical" evidence="7">
    <location>
        <begin position="34"/>
        <end position="55"/>
    </location>
</feature>
<evidence type="ECO:0000256" key="3">
    <source>
        <dbReference type="ARBA" id="ARBA00022475"/>
    </source>
</evidence>
<feature type="transmembrane region" description="Helical" evidence="7">
    <location>
        <begin position="67"/>
        <end position="85"/>
    </location>
</feature>
<evidence type="ECO:0000256" key="4">
    <source>
        <dbReference type="ARBA" id="ARBA00022692"/>
    </source>
</evidence>
<feature type="transmembrane region" description="Helical" evidence="7">
    <location>
        <begin position="90"/>
        <end position="108"/>
    </location>
</feature>
<keyword evidence="3" id="KW-1003">Cell membrane</keyword>
<comment type="subcellular location">
    <subcellularLocation>
        <location evidence="1">Cell membrane</location>
        <topology evidence="1">Multi-pass membrane protein</topology>
    </subcellularLocation>
</comment>
<dbReference type="PANTHER" id="PTHR33778">
    <property type="entry name" value="PROTEIN MGTC"/>
    <property type="match status" value="1"/>
</dbReference>
<evidence type="ECO:0000256" key="5">
    <source>
        <dbReference type="ARBA" id="ARBA00022989"/>
    </source>
</evidence>
<feature type="transmembrane region" description="Helical" evidence="7">
    <location>
        <begin position="114"/>
        <end position="134"/>
    </location>
</feature>
<gene>
    <name evidence="9" type="ORF">COU90_00720</name>
</gene>
<dbReference type="PANTHER" id="PTHR33778:SF1">
    <property type="entry name" value="MAGNESIUM TRANSPORTER YHID-RELATED"/>
    <property type="match status" value="1"/>
</dbReference>
<dbReference type="AlphaFoldDB" id="A0A2M8KY72"/>
<keyword evidence="6 7" id="KW-0472">Membrane</keyword>
<evidence type="ECO:0000313" key="9">
    <source>
        <dbReference type="EMBL" id="PJE64875.1"/>
    </source>
</evidence>
<evidence type="ECO:0000256" key="1">
    <source>
        <dbReference type="ARBA" id="ARBA00004651"/>
    </source>
</evidence>
<dbReference type="InterPro" id="IPR003416">
    <property type="entry name" value="MgtC/SapB/SrpB/YhiD_fam"/>
</dbReference>
<dbReference type="PRINTS" id="PR01837">
    <property type="entry name" value="MGTCSAPBPROT"/>
</dbReference>
<dbReference type="InterPro" id="IPR049177">
    <property type="entry name" value="MgtC_SapB_SrpB_YhiD_N"/>
</dbReference>
<dbReference type="GO" id="GO:0005886">
    <property type="term" value="C:plasma membrane"/>
    <property type="evidence" value="ECO:0007669"/>
    <property type="project" value="UniProtKB-SubCell"/>
</dbReference>
<evidence type="ECO:0000259" key="8">
    <source>
        <dbReference type="Pfam" id="PF02308"/>
    </source>
</evidence>
<protein>
    <submittedName>
        <fullName evidence="9">Magnesium transporter MgtC</fullName>
    </submittedName>
</protein>
<feature type="transmembrane region" description="Helical" evidence="7">
    <location>
        <begin position="6"/>
        <end position="22"/>
    </location>
</feature>
<evidence type="ECO:0000256" key="6">
    <source>
        <dbReference type="ARBA" id="ARBA00023136"/>
    </source>
</evidence>
<accession>A0A2M8KY72</accession>
<keyword evidence="4 7" id="KW-0812">Transmembrane</keyword>
<dbReference type="EMBL" id="PFEF01000003">
    <property type="protein sequence ID" value="PJE64875.1"/>
    <property type="molecule type" value="Genomic_DNA"/>
</dbReference>
<feature type="domain" description="MgtC/SapB/SrpB/YhiD N-terminal" evidence="8">
    <location>
        <begin position="9"/>
        <end position="136"/>
    </location>
</feature>
<dbReference type="Proteomes" id="UP000229098">
    <property type="component" value="Unassembled WGS sequence"/>
</dbReference>
<proteinExistence type="inferred from homology"/>
<evidence type="ECO:0000256" key="7">
    <source>
        <dbReference type="SAM" id="Phobius"/>
    </source>
</evidence>
<sequence>MTGHIFLQLILAVFLGMMIGVEREHRRKAAGMRTYALVSMGAALFTIMSVAEFSPLASFGTPDPTRIISQVVVGIGFIGGGLIVLQGDKVMGLTTAAALWVAAAIGIAVGLQMYMVSVFATILTLLVVWAFRFVEEKVPRVDRSVGRSKK</sequence>